<dbReference type="EMBL" id="JANJYJ010000002">
    <property type="protein sequence ID" value="KAK3225715.1"/>
    <property type="molecule type" value="Genomic_DNA"/>
</dbReference>
<proteinExistence type="predicted"/>
<sequence>MKFDIASSSSWLRLTPAVSATTPSHTSALRRLSSSSCKPTNIISCCSSTPTHSSSSSSSSPSPSARSYTDDGTIPSVVDLSTKHLRRSSAIDQH</sequence>
<dbReference type="Proteomes" id="UP001281410">
    <property type="component" value="Unassembled WGS sequence"/>
</dbReference>
<keyword evidence="3" id="KW-1185">Reference proteome</keyword>
<evidence type="ECO:0000313" key="3">
    <source>
        <dbReference type="Proteomes" id="UP001281410"/>
    </source>
</evidence>
<evidence type="ECO:0000256" key="1">
    <source>
        <dbReference type="SAM" id="MobiDB-lite"/>
    </source>
</evidence>
<evidence type="ECO:0000313" key="2">
    <source>
        <dbReference type="EMBL" id="KAK3225715.1"/>
    </source>
</evidence>
<name>A0AAE0EGM2_9ROSI</name>
<organism evidence="2 3">
    <name type="scientific">Dipteronia sinensis</name>
    <dbReference type="NCBI Taxonomy" id="43782"/>
    <lineage>
        <taxon>Eukaryota</taxon>
        <taxon>Viridiplantae</taxon>
        <taxon>Streptophyta</taxon>
        <taxon>Embryophyta</taxon>
        <taxon>Tracheophyta</taxon>
        <taxon>Spermatophyta</taxon>
        <taxon>Magnoliopsida</taxon>
        <taxon>eudicotyledons</taxon>
        <taxon>Gunneridae</taxon>
        <taxon>Pentapetalae</taxon>
        <taxon>rosids</taxon>
        <taxon>malvids</taxon>
        <taxon>Sapindales</taxon>
        <taxon>Sapindaceae</taxon>
        <taxon>Hippocastanoideae</taxon>
        <taxon>Acereae</taxon>
        <taxon>Dipteronia</taxon>
    </lineage>
</organism>
<accession>A0AAE0EGM2</accession>
<gene>
    <name evidence="2" type="ORF">Dsin_005577</name>
</gene>
<feature type="compositionally biased region" description="Low complexity" evidence="1">
    <location>
        <begin position="47"/>
        <end position="64"/>
    </location>
</feature>
<comment type="caution">
    <text evidence="2">The sequence shown here is derived from an EMBL/GenBank/DDBJ whole genome shotgun (WGS) entry which is preliminary data.</text>
</comment>
<protein>
    <submittedName>
        <fullName evidence="2">Uncharacterized protein</fullName>
    </submittedName>
</protein>
<dbReference type="AlphaFoldDB" id="A0AAE0EGM2"/>
<reference evidence="2" key="1">
    <citation type="journal article" date="2023" name="Plant J.">
        <title>Genome sequences and population genomics provide insights into the demographic history, inbreeding, and mutation load of two 'living fossil' tree species of Dipteronia.</title>
        <authorList>
            <person name="Feng Y."/>
            <person name="Comes H.P."/>
            <person name="Chen J."/>
            <person name="Zhu S."/>
            <person name="Lu R."/>
            <person name="Zhang X."/>
            <person name="Li P."/>
            <person name="Qiu J."/>
            <person name="Olsen K.M."/>
            <person name="Qiu Y."/>
        </authorList>
    </citation>
    <scope>NUCLEOTIDE SEQUENCE</scope>
    <source>
        <strain evidence="2">NBL</strain>
    </source>
</reference>
<feature type="region of interest" description="Disordered" evidence="1">
    <location>
        <begin position="47"/>
        <end position="94"/>
    </location>
</feature>